<dbReference type="CDD" id="cd17928">
    <property type="entry name" value="DEXDc_SecA"/>
    <property type="match status" value="1"/>
</dbReference>
<dbReference type="SUPFAM" id="SSF81767">
    <property type="entry name" value="Pre-protein crosslinking domain of SecA"/>
    <property type="match status" value="1"/>
</dbReference>
<dbReference type="PROSITE" id="PS51196">
    <property type="entry name" value="SECA_MOTOR_DEAD"/>
    <property type="match status" value="1"/>
</dbReference>
<comment type="function">
    <text evidence="11">Part of the Sec protein translocase complex. Interacts with the SecYEG preprotein conducting channel. Has a central role in coupling the hydrolysis of ATP to the transfer of proteins into and across the cell membrane, serving both as a receptor for the preprotein-SecB complex and as an ATP-driven molecular motor driving the stepwise translocation of polypeptide chains across the membrane.</text>
</comment>
<dbReference type="PANTHER" id="PTHR30612">
    <property type="entry name" value="SECA INNER MEMBRANE COMPONENT OF SEC PROTEIN SECRETION SYSTEM"/>
    <property type="match status" value="1"/>
</dbReference>
<keyword evidence="8 11" id="KW-1278">Translocase</keyword>
<feature type="binding site" evidence="11">
    <location>
        <begin position="135"/>
        <end position="139"/>
    </location>
    <ligand>
        <name>ATP</name>
        <dbReference type="ChEBI" id="CHEBI:30616"/>
    </ligand>
</feature>
<dbReference type="GO" id="GO:0065002">
    <property type="term" value="P:intracellular protein transmembrane transport"/>
    <property type="evidence" value="ECO:0007669"/>
    <property type="project" value="UniProtKB-UniRule"/>
</dbReference>
<comment type="subunit">
    <text evidence="11">Monomer and homodimer. Part of the essential Sec protein translocation apparatus which comprises SecA, SecYEG and auxiliary proteins SecDF-YajC and YidC.</text>
</comment>
<evidence type="ECO:0000256" key="6">
    <source>
        <dbReference type="ARBA" id="ARBA00022840"/>
    </source>
</evidence>
<dbReference type="InterPro" id="IPR014001">
    <property type="entry name" value="Helicase_ATP-bd"/>
</dbReference>
<dbReference type="GO" id="GO:0005886">
    <property type="term" value="C:plasma membrane"/>
    <property type="evidence" value="ECO:0007669"/>
    <property type="project" value="UniProtKB-SubCell"/>
</dbReference>
<protein>
    <recommendedName>
        <fullName evidence="11">Protein translocase subunit SecA</fullName>
        <ecNumber evidence="11">7.4.2.8</ecNumber>
    </recommendedName>
</protein>
<dbReference type="PRINTS" id="PR00906">
    <property type="entry name" value="SECA"/>
</dbReference>
<keyword evidence="5 11" id="KW-0547">Nucleotide-binding</keyword>
<evidence type="ECO:0000256" key="4">
    <source>
        <dbReference type="ARBA" id="ARBA00022519"/>
    </source>
</evidence>
<evidence type="ECO:0000256" key="1">
    <source>
        <dbReference type="ARBA" id="ARBA00022448"/>
    </source>
</evidence>
<dbReference type="GO" id="GO:0006605">
    <property type="term" value="P:protein targeting"/>
    <property type="evidence" value="ECO:0007669"/>
    <property type="project" value="UniProtKB-UniRule"/>
</dbReference>
<dbReference type="EMBL" id="JAZIBG010000020">
    <property type="protein sequence ID" value="MEF7614080.1"/>
    <property type="molecule type" value="Genomic_DNA"/>
</dbReference>
<name>A0AAW9QHK2_9BURK</name>
<evidence type="ECO:0000256" key="3">
    <source>
        <dbReference type="ARBA" id="ARBA00022490"/>
    </source>
</evidence>
<feature type="binding site" evidence="11">
    <location>
        <position position="117"/>
    </location>
    <ligand>
        <name>ATP</name>
        <dbReference type="ChEBI" id="CHEBI:30616"/>
    </ligand>
</feature>
<dbReference type="SUPFAM" id="SSF52540">
    <property type="entry name" value="P-loop containing nucleoside triphosphate hydrolases"/>
    <property type="match status" value="2"/>
</dbReference>
<keyword evidence="6 11" id="KW-0067">ATP-binding</keyword>
<dbReference type="Proteomes" id="UP001336250">
    <property type="component" value="Unassembled WGS sequence"/>
</dbReference>
<evidence type="ECO:0000256" key="9">
    <source>
        <dbReference type="ARBA" id="ARBA00023010"/>
    </source>
</evidence>
<evidence type="ECO:0000256" key="5">
    <source>
        <dbReference type="ARBA" id="ARBA00022741"/>
    </source>
</evidence>
<accession>A0AAW9QHK2</accession>
<dbReference type="InterPro" id="IPR014018">
    <property type="entry name" value="SecA_motor_DEAD"/>
</dbReference>
<dbReference type="RefSeq" id="WP_332289017.1">
    <property type="nucleotide sequence ID" value="NZ_JAZIBG010000020.1"/>
</dbReference>
<evidence type="ECO:0000256" key="11">
    <source>
        <dbReference type="HAMAP-Rule" id="MF_01382"/>
    </source>
</evidence>
<evidence type="ECO:0000256" key="2">
    <source>
        <dbReference type="ARBA" id="ARBA00022475"/>
    </source>
</evidence>
<dbReference type="PROSITE" id="PS51194">
    <property type="entry name" value="HELICASE_CTER"/>
    <property type="match status" value="1"/>
</dbReference>
<dbReference type="GO" id="GO:0005524">
    <property type="term" value="F:ATP binding"/>
    <property type="evidence" value="ECO:0007669"/>
    <property type="project" value="UniProtKB-UniRule"/>
</dbReference>
<dbReference type="SMART" id="SM00957">
    <property type="entry name" value="SecA_DEAD"/>
    <property type="match status" value="1"/>
</dbReference>
<comment type="caution">
    <text evidence="15">The sequence shown here is derived from an EMBL/GenBank/DDBJ whole genome shotgun (WGS) entry which is preliminary data.</text>
</comment>
<dbReference type="InterPro" id="IPR036670">
    <property type="entry name" value="SecA_X-link_sf"/>
</dbReference>
<proteinExistence type="inferred from homology"/>
<feature type="domain" description="Helicase C-terminal" evidence="13">
    <location>
        <begin position="470"/>
        <end position="629"/>
    </location>
</feature>
<dbReference type="GO" id="GO:0008564">
    <property type="term" value="F:protein-exporting ATPase activity"/>
    <property type="evidence" value="ECO:0007669"/>
    <property type="project" value="UniProtKB-EC"/>
</dbReference>
<comment type="subcellular location">
    <subcellularLocation>
        <location evidence="11">Cell membrane</location>
        <topology evidence="11">Peripheral membrane protein</topology>
        <orientation evidence="11">Cytoplasmic side</orientation>
    </subcellularLocation>
    <subcellularLocation>
        <location evidence="11">Cytoplasm</location>
    </subcellularLocation>
    <text evidence="11">Distribution is 50-50.</text>
</comment>
<dbReference type="EC" id="7.4.2.8" evidence="11"/>
<dbReference type="InterPro" id="IPR027417">
    <property type="entry name" value="P-loop_NTPase"/>
</dbReference>
<dbReference type="PROSITE" id="PS51192">
    <property type="entry name" value="HELICASE_ATP_BIND_1"/>
    <property type="match status" value="1"/>
</dbReference>
<keyword evidence="2 11" id="KW-1003">Cell membrane</keyword>
<dbReference type="FunFam" id="3.40.50.300:FF:000429">
    <property type="entry name" value="Preprotein translocase subunit SecA"/>
    <property type="match status" value="1"/>
</dbReference>
<organism evidence="15 16">
    <name type="scientific">Aquincola agrisoli</name>
    <dbReference type="NCBI Taxonomy" id="3119538"/>
    <lineage>
        <taxon>Bacteria</taxon>
        <taxon>Pseudomonadati</taxon>
        <taxon>Pseudomonadota</taxon>
        <taxon>Betaproteobacteria</taxon>
        <taxon>Burkholderiales</taxon>
        <taxon>Sphaerotilaceae</taxon>
        <taxon>Aquincola</taxon>
    </lineage>
</organism>
<feature type="binding site" evidence="11">
    <location>
        <position position="545"/>
    </location>
    <ligand>
        <name>ATP</name>
        <dbReference type="ChEBI" id="CHEBI:30616"/>
    </ligand>
</feature>
<dbReference type="SMART" id="SM00958">
    <property type="entry name" value="SecA_PP_bind"/>
    <property type="match status" value="1"/>
</dbReference>
<keyword evidence="4" id="KW-0997">Cell inner membrane</keyword>
<dbReference type="HAMAP" id="MF_01382">
    <property type="entry name" value="SecA"/>
    <property type="match status" value="1"/>
</dbReference>
<dbReference type="Gene3D" id="3.90.1440.10">
    <property type="entry name" value="SecA, preprotein cross-linking domain"/>
    <property type="match status" value="1"/>
</dbReference>
<dbReference type="PANTHER" id="PTHR30612:SF0">
    <property type="entry name" value="CHLOROPLAST PROTEIN-TRANSPORTING ATPASE"/>
    <property type="match status" value="1"/>
</dbReference>
<evidence type="ECO:0000313" key="15">
    <source>
        <dbReference type="EMBL" id="MEF7614080.1"/>
    </source>
</evidence>
<dbReference type="InterPro" id="IPR001650">
    <property type="entry name" value="Helicase_C-like"/>
</dbReference>
<keyword evidence="9 11" id="KW-0811">Translocation</keyword>
<dbReference type="Gene3D" id="3.40.50.300">
    <property type="entry name" value="P-loop containing nucleotide triphosphate hydrolases"/>
    <property type="match status" value="2"/>
</dbReference>
<keyword evidence="3 11" id="KW-0963">Cytoplasm</keyword>
<dbReference type="Pfam" id="PF07517">
    <property type="entry name" value="SecA_DEAD"/>
    <property type="match status" value="1"/>
</dbReference>
<evidence type="ECO:0000256" key="8">
    <source>
        <dbReference type="ARBA" id="ARBA00022967"/>
    </source>
</evidence>
<evidence type="ECO:0000256" key="7">
    <source>
        <dbReference type="ARBA" id="ARBA00022927"/>
    </source>
</evidence>
<dbReference type="AlphaFoldDB" id="A0AAW9QHK2"/>
<dbReference type="GO" id="GO:0031522">
    <property type="term" value="C:cell envelope Sec protein transport complex"/>
    <property type="evidence" value="ECO:0007669"/>
    <property type="project" value="TreeGrafter"/>
</dbReference>
<reference evidence="15 16" key="1">
    <citation type="submission" date="2024-02" db="EMBL/GenBank/DDBJ databases">
        <title>Genome sequence of Aquincola sp. MAHUQ-54.</title>
        <authorList>
            <person name="Huq M.A."/>
        </authorList>
    </citation>
    <scope>NUCLEOTIDE SEQUENCE [LARGE SCALE GENOMIC DNA]</scope>
    <source>
        <strain evidence="15 16">MAHUQ-54</strain>
    </source>
</reference>
<comment type="similarity">
    <text evidence="11">Belongs to the SecA family.</text>
</comment>
<dbReference type="Pfam" id="PF01043">
    <property type="entry name" value="SecA_PP_bind"/>
    <property type="match status" value="1"/>
</dbReference>
<dbReference type="InterPro" id="IPR044722">
    <property type="entry name" value="SecA_SF2_C"/>
</dbReference>
<gene>
    <name evidence="11" type="primary">secA</name>
    <name evidence="15" type="ORF">V4F39_09175</name>
</gene>
<evidence type="ECO:0000259" key="12">
    <source>
        <dbReference type="PROSITE" id="PS51192"/>
    </source>
</evidence>
<feature type="domain" description="SecA family profile" evidence="14">
    <location>
        <begin position="33"/>
        <end position="621"/>
    </location>
</feature>
<evidence type="ECO:0000256" key="10">
    <source>
        <dbReference type="ARBA" id="ARBA00023136"/>
    </source>
</evidence>
<dbReference type="GO" id="GO:0043952">
    <property type="term" value="P:protein transport by the Sec complex"/>
    <property type="evidence" value="ECO:0007669"/>
    <property type="project" value="TreeGrafter"/>
</dbReference>
<dbReference type="InterPro" id="IPR011115">
    <property type="entry name" value="SecA_DEAD"/>
</dbReference>
<keyword evidence="16" id="KW-1185">Reference proteome</keyword>
<dbReference type="InterPro" id="IPR011130">
    <property type="entry name" value="SecA_preprotein_X-link_dom"/>
</dbReference>
<dbReference type="InterPro" id="IPR000185">
    <property type="entry name" value="SecA"/>
</dbReference>
<dbReference type="GO" id="GO:0005829">
    <property type="term" value="C:cytosol"/>
    <property type="evidence" value="ECO:0007669"/>
    <property type="project" value="TreeGrafter"/>
</dbReference>
<keyword evidence="7 11" id="KW-0653">Protein transport</keyword>
<comment type="catalytic activity">
    <reaction evidence="11">
        <text>ATP + H2O + cellular proteinSide 1 = ADP + phosphate + cellular proteinSide 2.</text>
        <dbReference type="EC" id="7.4.2.8"/>
    </reaction>
</comment>
<evidence type="ECO:0000313" key="16">
    <source>
        <dbReference type="Proteomes" id="UP001336250"/>
    </source>
</evidence>
<keyword evidence="10 11" id="KW-0472">Membrane</keyword>
<evidence type="ECO:0000259" key="14">
    <source>
        <dbReference type="PROSITE" id="PS51196"/>
    </source>
</evidence>
<keyword evidence="1 11" id="KW-0813">Transport</keyword>
<dbReference type="GO" id="GO:0017038">
    <property type="term" value="P:protein import"/>
    <property type="evidence" value="ECO:0007669"/>
    <property type="project" value="InterPro"/>
</dbReference>
<dbReference type="Pfam" id="PF21090">
    <property type="entry name" value="P-loop_SecA"/>
    <property type="match status" value="2"/>
</dbReference>
<sequence>MAAVLPRPGVVLGAYPQRSGAAEPAWLRWWRSQGTLRTCLCAPRWRAGRRHRRFVAGVLAEAQALAALPETLLRQRLQAVRTALAREGLGSPALPQAFALVRETTRRQLGLAHFDTQIIAARVMLDGRIAEMATGEGKTLSALLAAAVAALAGIPVHVITANDYLVARDAERLRPVYEALGLRVGHVTQPMPPAERARAYGCDLTYCTARELVFDYLRDRMAGLPADSDLQRRAALLAGRPSAGGQPLLRGLCMALVDEADSILIDEATTPLILSRAHVDPGDVEFCRQALRVAGLLRAACDYRLDAGSRQADLTDRGRAAVAAHGRRLGGRWCDARDAAARVAMALAARHLYRADRDYLLRDGRVVLIDETTGRVADGRVWSHGLQTLIELKEGCEPTGVPQTLAQITYQRFFPRYLKLGGMSGTVRESRAELLATYGLAVQPIPLRRPCRRDRWPTRLYERDEDRWRAVVAEVARLHALGRPVLVGTDSVAESERLAACLAAAGLPHAVLNARHDHAEAEVVAAAGGAGCLTVATNMAGRGTDIPVPQAVEAVGGLHVLACQHNVARRVDRQLAGRCARQGQRGSVQRWLALEAGLFARHPGWTALARAIVRAAPGRVVAGWCADLLAAVPQRRAERSQARQRALLAQQDAAMDRGLSLGGEAE</sequence>
<evidence type="ECO:0000259" key="13">
    <source>
        <dbReference type="PROSITE" id="PS51194"/>
    </source>
</evidence>
<feature type="domain" description="Helicase ATP-binding" evidence="12">
    <location>
        <begin position="119"/>
        <end position="297"/>
    </location>
</feature>